<evidence type="ECO:0008006" key="4">
    <source>
        <dbReference type="Google" id="ProtNLM"/>
    </source>
</evidence>
<keyword evidence="1" id="KW-0812">Transmembrane</keyword>
<evidence type="ECO:0000256" key="1">
    <source>
        <dbReference type="SAM" id="Phobius"/>
    </source>
</evidence>
<dbReference type="EMBL" id="CP007793">
    <property type="protein sequence ID" value="AIB10518.1"/>
    <property type="molecule type" value="Genomic_DNA"/>
</dbReference>
<dbReference type="RefSeq" id="WP_038525694.1">
    <property type="nucleotide sequence ID" value="NZ_CP007793.1"/>
</dbReference>
<evidence type="ECO:0000313" key="3">
    <source>
        <dbReference type="Proteomes" id="UP000027186"/>
    </source>
</evidence>
<organism evidence="2 3">
    <name type="scientific">Azospirillum argentinense</name>
    <dbReference type="NCBI Taxonomy" id="2970906"/>
    <lineage>
        <taxon>Bacteria</taxon>
        <taxon>Pseudomonadati</taxon>
        <taxon>Pseudomonadota</taxon>
        <taxon>Alphaproteobacteria</taxon>
        <taxon>Rhodospirillales</taxon>
        <taxon>Azospirillaceae</taxon>
        <taxon>Azospirillum</taxon>
    </lineage>
</organism>
<reference evidence="2 3" key="1">
    <citation type="journal article" date="2014" name="Genome Announc.">
        <title>Complete Genome Sequence of the Model Rhizosphere Strain Azospirillum brasilense Az39, Successfully Applied in Agriculture.</title>
        <authorList>
            <person name="Rivera D."/>
            <person name="Revale S."/>
            <person name="Molina R."/>
            <person name="Gualpa J."/>
            <person name="Puente M."/>
            <person name="Maroniche G."/>
            <person name="Paris G."/>
            <person name="Baker D."/>
            <person name="Clavijo B."/>
            <person name="McLay K."/>
            <person name="Spaepen S."/>
            <person name="Perticari A."/>
            <person name="Vazquez M."/>
            <person name="Wisniewski-Dye F."/>
            <person name="Watkins C."/>
            <person name="Martinez-Abarca F."/>
            <person name="Vanderleyden J."/>
            <person name="Cassan F."/>
        </authorList>
    </citation>
    <scope>NUCLEOTIDE SEQUENCE [LARGE SCALE GENOMIC DNA]</scope>
    <source>
        <strain evidence="2 3">Az39</strain>
    </source>
</reference>
<dbReference type="AlphaFoldDB" id="A0A060DHT6"/>
<name>A0A060DHT6_9PROT</name>
<dbReference type="Proteomes" id="UP000027186">
    <property type="component" value="Chromosome"/>
</dbReference>
<feature type="transmembrane region" description="Helical" evidence="1">
    <location>
        <begin position="28"/>
        <end position="50"/>
    </location>
</feature>
<keyword evidence="1" id="KW-1133">Transmembrane helix</keyword>
<proteinExistence type="predicted"/>
<accession>A0A060DHT6</accession>
<sequence>MEMLESIVALLNAVYWQPWAAIMSTDPWTANLVMAILLMLKLIFGGWVLAKGGRSPLWALVLLINGADILAMWLYAYIRWPFVDRAPARPAAESTVAADAGTD</sequence>
<evidence type="ECO:0000313" key="2">
    <source>
        <dbReference type="EMBL" id="AIB10518.1"/>
    </source>
</evidence>
<feature type="transmembrane region" description="Helical" evidence="1">
    <location>
        <begin position="57"/>
        <end position="78"/>
    </location>
</feature>
<protein>
    <recommendedName>
        <fullName evidence="4">DUF5652 domain-containing protein</fullName>
    </recommendedName>
</protein>
<dbReference type="KEGG" id="abq:ABAZ39_00470"/>
<keyword evidence="1" id="KW-0472">Membrane</keyword>
<gene>
    <name evidence="2" type="ORF">ABAZ39_00470</name>
</gene>